<dbReference type="RefSeq" id="WP_017225067.1">
    <property type="nucleotide sequence ID" value="NZ_JARJLM010000400.1"/>
</dbReference>
<dbReference type="Proteomes" id="UP001216674">
    <property type="component" value="Unassembled WGS sequence"/>
</dbReference>
<gene>
    <name evidence="1" type="ORF">P3W85_23965</name>
</gene>
<evidence type="ECO:0000313" key="2">
    <source>
        <dbReference type="Proteomes" id="UP001216674"/>
    </source>
</evidence>
<organism evidence="1 2">
    <name type="scientific">Cupriavidus basilensis</name>
    <dbReference type="NCBI Taxonomy" id="68895"/>
    <lineage>
        <taxon>Bacteria</taxon>
        <taxon>Pseudomonadati</taxon>
        <taxon>Pseudomonadota</taxon>
        <taxon>Betaproteobacteria</taxon>
        <taxon>Burkholderiales</taxon>
        <taxon>Burkholderiaceae</taxon>
        <taxon>Cupriavidus</taxon>
    </lineage>
</organism>
<evidence type="ECO:0000313" key="1">
    <source>
        <dbReference type="EMBL" id="MDF3835983.1"/>
    </source>
</evidence>
<sequence>MRKILNLAGRVAPPVARLASALFRRGGPGTSGAAPGGYPDGWNPDEHAPLTNREFADAAIRVSRTLW</sequence>
<comment type="caution">
    <text evidence="1">The sequence shown here is derived from an EMBL/GenBank/DDBJ whole genome shotgun (WGS) entry which is preliminary data.</text>
</comment>
<keyword evidence="2" id="KW-1185">Reference proteome</keyword>
<proteinExistence type="predicted"/>
<name>A0ABT6ATR6_9BURK</name>
<reference evidence="1 2" key="1">
    <citation type="submission" date="2023-03" db="EMBL/GenBank/DDBJ databases">
        <title>Draft assemblies of triclosan tolerant bacteria isolated from returned activated sludge.</title>
        <authorList>
            <person name="Van Hamelsveld S."/>
        </authorList>
    </citation>
    <scope>NUCLEOTIDE SEQUENCE [LARGE SCALE GENOMIC DNA]</scope>
    <source>
        <strain evidence="1 2">GW210010_S58</strain>
    </source>
</reference>
<dbReference type="EMBL" id="JARJLM010000400">
    <property type="protein sequence ID" value="MDF3835983.1"/>
    <property type="molecule type" value="Genomic_DNA"/>
</dbReference>
<accession>A0ABT6ATR6</accession>
<protein>
    <submittedName>
        <fullName evidence="1">Uncharacterized protein</fullName>
    </submittedName>
</protein>